<dbReference type="Proteomes" id="UP000504604">
    <property type="component" value="Linkage group LG10"/>
</dbReference>
<evidence type="ECO:0000313" key="8">
    <source>
        <dbReference type="Proteomes" id="UP000504604"/>
    </source>
</evidence>
<dbReference type="InterPro" id="IPR014710">
    <property type="entry name" value="RmlC-like_jellyroll"/>
</dbReference>
<dbReference type="InterPro" id="IPR006045">
    <property type="entry name" value="Cupin_1"/>
</dbReference>
<dbReference type="InterPro" id="IPR006044">
    <property type="entry name" value="11S_seedstore_pln"/>
</dbReference>
<dbReference type="OrthoDB" id="1903982at2759"/>
<evidence type="ECO:0000313" key="7">
    <source>
        <dbReference type="EMBL" id="AAK15087.1"/>
    </source>
</evidence>
<dbReference type="InterPro" id="IPR022379">
    <property type="entry name" value="11S_seedstore_CS"/>
</dbReference>
<dbReference type="FunFam" id="2.60.120.10:FF:000073">
    <property type="entry name" value="Glycinin G1"/>
    <property type="match status" value="1"/>
</dbReference>
<keyword evidence="4 5" id="KW-1015">Disulfide bond</keyword>
<dbReference type="Allergome" id="3585">
    <property type="allergen name" value="Ses i 7"/>
</dbReference>
<organism evidence="7">
    <name type="scientific">Sesamum indicum</name>
    <name type="common">Oriental sesame</name>
    <name type="synonym">Sesamum orientale</name>
    <dbReference type="NCBI Taxonomy" id="4182"/>
    <lineage>
        <taxon>Eukaryota</taxon>
        <taxon>Viridiplantae</taxon>
        <taxon>Streptophyta</taxon>
        <taxon>Embryophyta</taxon>
        <taxon>Tracheophyta</taxon>
        <taxon>Spermatophyta</taxon>
        <taxon>Magnoliopsida</taxon>
        <taxon>eudicotyledons</taxon>
        <taxon>Gunneridae</taxon>
        <taxon>Pentapetalae</taxon>
        <taxon>asterids</taxon>
        <taxon>lamiids</taxon>
        <taxon>Lamiales</taxon>
        <taxon>Pedaliaceae</taxon>
        <taxon>Sesamum</taxon>
    </lineage>
</organism>
<evidence type="ECO:0000256" key="3">
    <source>
        <dbReference type="ARBA" id="ARBA00023129"/>
    </source>
</evidence>
<comment type="subunit">
    <text evidence="5">Hexamer; each subunit is composed of an acidic and a basic chain derived from a single precursor and linked by a disulfide bond.</text>
</comment>
<proteinExistence type="evidence at transcript level"/>
<keyword evidence="5 9" id="KW-0732">Signal</keyword>
<reference evidence="9" key="3">
    <citation type="submission" date="2025-04" db="UniProtKB">
        <authorList>
            <consortium name="RefSeq"/>
        </authorList>
    </citation>
    <scope>IDENTIFICATION</scope>
</reference>
<dbReference type="InterPro" id="IPR050253">
    <property type="entry name" value="Seed_Storage-Functional"/>
</dbReference>
<evidence type="ECO:0000256" key="1">
    <source>
        <dbReference type="ARBA" id="ARBA00007178"/>
    </source>
</evidence>
<dbReference type="RefSeq" id="NP_001291328.1">
    <property type="nucleotide sequence ID" value="NM_001304399.1"/>
</dbReference>
<feature type="signal peptide" evidence="5">
    <location>
        <begin position="1"/>
        <end position="22"/>
    </location>
</feature>
<comment type="function">
    <text evidence="5">Seed storage protein.</text>
</comment>
<accession>Q9AUD2</accession>
<dbReference type="Gene3D" id="2.60.120.10">
    <property type="entry name" value="Jelly Rolls"/>
    <property type="match status" value="2"/>
</dbReference>
<dbReference type="PANTHER" id="PTHR31189">
    <property type="entry name" value="OS03G0336100 PROTEIN-RELATED"/>
    <property type="match status" value="1"/>
</dbReference>
<name>Q9AUD2_SESIN</name>
<dbReference type="CDD" id="cd02242">
    <property type="entry name" value="cupin_11S_legumin_N"/>
    <property type="match status" value="1"/>
</dbReference>
<dbReference type="KEGG" id="sind:105171779"/>
<protein>
    <submittedName>
        <fullName evidence="7 9">11S globulin</fullName>
    </submittedName>
</protein>
<dbReference type="CDD" id="cd02243">
    <property type="entry name" value="cupin_11S_legumin_C"/>
    <property type="match status" value="1"/>
</dbReference>
<dbReference type="AlphaFoldDB" id="Q9AUD2"/>
<feature type="chain" id="PRO_5035035573" evidence="5 9">
    <location>
        <begin position="23"/>
        <end position="497"/>
    </location>
</feature>
<evidence type="ECO:0000256" key="5">
    <source>
        <dbReference type="RuleBase" id="RU003681"/>
    </source>
</evidence>
<dbReference type="PANTHER" id="PTHR31189:SF59">
    <property type="entry name" value="11S GLOBULIN SUBUNIT BETA-LIKE"/>
    <property type="match status" value="1"/>
</dbReference>
<dbReference type="SMART" id="SM00835">
    <property type="entry name" value="Cupin_1"/>
    <property type="match status" value="2"/>
</dbReference>
<comment type="similarity">
    <text evidence="1 5">Belongs to the 11S seed storage protein (globulins) family.</text>
</comment>
<keyword evidence="3 5" id="KW-0708">Seed storage protein</keyword>
<evidence type="ECO:0000313" key="9">
    <source>
        <dbReference type="RefSeq" id="NP_001291328.1"/>
    </source>
</evidence>
<dbReference type="SMR" id="Q9AUD2"/>
<evidence type="ECO:0000256" key="2">
    <source>
        <dbReference type="ARBA" id="ARBA00022761"/>
    </source>
</evidence>
<feature type="domain" description="Cupin type-1" evidence="6">
    <location>
        <begin position="52"/>
        <end position="249"/>
    </location>
</feature>
<keyword evidence="2 5" id="KW-0758">Storage protein</keyword>
<dbReference type="SUPFAM" id="SSF51182">
    <property type="entry name" value="RmlC-like cupins"/>
    <property type="match status" value="1"/>
</dbReference>
<reference evidence="7" key="1">
    <citation type="journal article" date="2001" name="Plant Physiol. Biochem.">
        <title>Expression pattern and deposition of three storage proteins, 11S globulin, 2S albumin and 7S globulin in maturing sesame seeds.</title>
        <authorList>
            <person name="Tai S.S.K."/>
            <person name="Lee T.T.T."/>
            <person name="Tsai C.C.Y."/>
            <person name="Yiu T.-J."/>
            <person name="Tzen J.T.C."/>
        </authorList>
    </citation>
    <scope>NUCLEOTIDE SEQUENCE</scope>
</reference>
<gene>
    <name evidence="9" type="primary">LOC105171779</name>
</gene>
<sequence>MALTSLLSFFIVVTLLIRGLSAQLAGEQDFYWQDLQSQQQHKLQARTDCRVERLTAQEPTIRFESEAGLTEFWDRNNQQFECAGVAAVRNVIQPRGLLLPHYNNAPQLLYVVRGRGIQGTVIPGCAETFERDTQPRQDRRRRFMDRHQKVRQFRQGDILALPAGLTLWFYNNGGEPLITVALLDTGNAANQLDQTFRHFFLAGNPQGGRQSYFGRPQTEKQQGETKNIFNGFDDEILADAFGVDVQTARRLKGQDDLRGRIVRAERLDIVLPGEEEEERWERDPYSGANGLEETLCTAKLRENLDEPARADVYNPHGGRISSLNSLTLPVLSWLRLSAEKGVLYRNGLVAPHWNLNAHSIIYITRGSGRFQVVGHTGRSVFDGVVREGQLIIVPQNYVVAKRASQDEGLEWISFKTNDNAMTSQLAGRLSAIRAMPEEVVMTAYQVSRDEARRLKYNREESRVFSSTSRYSWPRSSRPMSYMPKPFEYVLDVIKSMM</sequence>
<dbReference type="GO" id="GO:0045735">
    <property type="term" value="F:nutrient reservoir activity"/>
    <property type="evidence" value="ECO:0007669"/>
    <property type="project" value="UniProtKB-KW"/>
</dbReference>
<dbReference type="InterPro" id="IPR011051">
    <property type="entry name" value="RmlC_Cupin_sf"/>
</dbReference>
<dbReference type="PROSITE" id="PS00305">
    <property type="entry name" value="11S_SEED_STORAGE"/>
    <property type="match status" value="1"/>
</dbReference>
<keyword evidence="8" id="KW-1185">Reference proteome</keyword>
<feature type="domain" description="Cupin type-1" evidence="6">
    <location>
        <begin position="302"/>
        <end position="452"/>
    </location>
</feature>
<evidence type="ECO:0000256" key="4">
    <source>
        <dbReference type="ARBA" id="ARBA00023157"/>
    </source>
</evidence>
<dbReference type="EMBL" id="AF240004">
    <property type="protein sequence ID" value="AAK15087.1"/>
    <property type="molecule type" value="mRNA"/>
</dbReference>
<evidence type="ECO:0000259" key="6">
    <source>
        <dbReference type="SMART" id="SM00835"/>
    </source>
</evidence>
<dbReference type="PRINTS" id="PR00439">
    <property type="entry name" value="11SGLOBULIN"/>
</dbReference>
<dbReference type="GeneID" id="105171779"/>
<dbReference type="Allergome" id="3586">
    <property type="allergen name" value="Ses i 7.0101"/>
</dbReference>
<dbReference type="Pfam" id="PF00190">
    <property type="entry name" value="Cupin_1"/>
    <property type="match status" value="2"/>
</dbReference>
<reference evidence="9" key="2">
    <citation type="journal article" date="2012" name="BMC Genomics">
        <title>Development and validation of genic-SSR markers in sesame by RNA-seq.</title>
        <authorList>
            <person name="Zhang H."/>
            <person name="Wei L."/>
            <person name="Miao H."/>
            <person name="Zhang T."/>
            <person name="Wang C."/>
        </authorList>
    </citation>
    <scope>NUCLEOTIDE SEQUENCE</scope>
</reference>